<dbReference type="Proteomes" id="UP000321570">
    <property type="component" value="Unassembled WGS sequence"/>
</dbReference>
<evidence type="ECO:0000313" key="1">
    <source>
        <dbReference type="EMBL" id="VUZ47097.1"/>
    </source>
</evidence>
<protein>
    <submittedName>
        <fullName evidence="1">Uncharacterized protein</fullName>
    </submittedName>
</protein>
<name>A0A564YIG2_HYMDI</name>
<gene>
    <name evidence="1" type="ORF">WMSIL1_LOCUS6444</name>
</gene>
<accession>A0A564YIG2</accession>
<keyword evidence="2" id="KW-1185">Reference proteome</keyword>
<dbReference type="EMBL" id="CABIJS010000222">
    <property type="protein sequence ID" value="VUZ47097.1"/>
    <property type="molecule type" value="Genomic_DNA"/>
</dbReference>
<proteinExistence type="predicted"/>
<evidence type="ECO:0000313" key="2">
    <source>
        <dbReference type="Proteomes" id="UP000321570"/>
    </source>
</evidence>
<dbReference type="AlphaFoldDB" id="A0A564YIG2"/>
<organism evidence="1 2">
    <name type="scientific">Hymenolepis diminuta</name>
    <name type="common">Rat tapeworm</name>
    <dbReference type="NCBI Taxonomy" id="6216"/>
    <lineage>
        <taxon>Eukaryota</taxon>
        <taxon>Metazoa</taxon>
        <taxon>Spiralia</taxon>
        <taxon>Lophotrochozoa</taxon>
        <taxon>Platyhelminthes</taxon>
        <taxon>Cestoda</taxon>
        <taxon>Eucestoda</taxon>
        <taxon>Cyclophyllidea</taxon>
        <taxon>Hymenolepididae</taxon>
        <taxon>Hymenolepis</taxon>
    </lineage>
</organism>
<sequence length="81" mass="9189">MKANARVNFGFLCEHTGPHVRRSLLFSYCGTPEIGLDASKCPSSEQSDHQQRPSLVNCRIRISRFSGYLLMMRPLFLKMGV</sequence>
<reference evidence="1 2" key="1">
    <citation type="submission" date="2019-07" db="EMBL/GenBank/DDBJ databases">
        <authorList>
            <person name="Jastrzebski P J."/>
            <person name="Paukszto L."/>
            <person name="Jastrzebski P J."/>
        </authorList>
    </citation>
    <scope>NUCLEOTIDE SEQUENCE [LARGE SCALE GENOMIC DNA]</scope>
    <source>
        <strain evidence="1 2">WMS-il1</strain>
    </source>
</reference>